<accession>A0A6A4NS90</accession>
<proteinExistence type="inferred from homology"/>
<dbReference type="EMBL" id="WOCE01000018">
    <property type="protein sequence ID" value="KAE9595073.1"/>
    <property type="molecule type" value="Genomic_DNA"/>
</dbReference>
<evidence type="ECO:0000256" key="1">
    <source>
        <dbReference type="ARBA" id="ARBA00009995"/>
    </source>
</evidence>
<dbReference type="OrthoDB" id="1433368at2759"/>
<protein>
    <submittedName>
        <fullName evidence="2">Putative 7-deoxyloganetin glucosyltransferase</fullName>
    </submittedName>
</protein>
<evidence type="ECO:0000313" key="3">
    <source>
        <dbReference type="Proteomes" id="UP000447434"/>
    </source>
</evidence>
<keyword evidence="3" id="KW-1185">Reference proteome</keyword>
<evidence type="ECO:0000313" key="2">
    <source>
        <dbReference type="EMBL" id="KAE9595073.1"/>
    </source>
</evidence>
<gene>
    <name evidence="2" type="ORF">Lalb_Chr18g0060521</name>
</gene>
<name>A0A6A4NS90_LUPAL</name>
<organism evidence="2 3">
    <name type="scientific">Lupinus albus</name>
    <name type="common">White lupine</name>
    <name type="synonym">Lupinus termis</name>
    <dbReference type="NCBI Taxonomy" id="3870"/>
    <lineage>
        <taxon>Eukaryota</taxon>
        <taxon>Viridiplantae</taxon>
        <taxon>Streptophyta</taxon>
        <taxon>Embryophyta</taxon>
        <taxon>Tracheophyta</taxon>
        <taxon>Spermatophyta</taxon>
        <taxon>Magnoliopsida</taxon>
        <taxon>eudicotyledons</taxon>
        <taxon>Gunneridae</taxon>
        <taxon>Pentapetalae</taxon>
        <taxon>rosids</taxon>
        <taxon>fabids</taxon>
        <taxon>Fabales</taxon>
        <taxon>Fabaceae</taxon>
        <taxon>Papilionoideae</taxon>
        <taxon>50 kb inversion clade</taxon>
        <taxon>genistoids sensu lato</taxon>
        <taxon>core genistoids</taxon>
        <taxon>Genisteae</taxon>
        <taxon>Lupinus</taxon>
    </lineage>
</organism>
<dbReference type="Proteomes" id="UP000447434">
    <property type="component" value="Chromosome 18"/>
</dbReference>
<reference evidence="3" key="1">
    <citation type="journal article" date="2020" name="Nat. Commun.">
        <title>Genome sequence of the cluster root forming white lupin.</title>
        <authorList>
            <person name="Hufnagel B."/>
            <person name="Marques A."/>
            <person name="Soriano A."/>
            <person name="Marques L."/>
            <person name="Divol F."/>
            <person name="Doumas P."/>
            <person name="Sallet E."/>
            <person name="Mancinotti D."/>
            <person name="Carrere S."/>
            <person name="Marande W."/>
            <person name="Arribat S."/>
            <person name="Keller J."/>
            <person name="Huneau C."/>
            <person name="Blein T."/>
            <person name="Aime D."/>
            <person name="Laguerre M."/>
            <person name="Taylor J."/>
            <person name="Schubert V."/>
            <person name="Nelson M."/>
            <person name="Geu-Flores F."/>
            <person name="Crespi M."/>
            <person name="Gallardo-Guerrero K."/>
            <person name="Delaux P.-M."/>
            <person name="Salse J."/>
            <person name="Berges H."/>
            <person name="Guyot R."/>
            <person name="Gouzy J."/>
            <person name="Peret B."/>
        </authorList>
    </citation>
    <scope>NUCLEOTIDE SEQUENCE [LARGE SCALE GENOMIC DNA]</scope>
    <source>
        <strain evidence="3">cv. Amiga</strain>
    </source>
</reference>
<dbReference type="SUPFAM" id="SSF53756">
    <property type="entry name" value="UDP-Glycosyltransferase/glycogen phosphorylase"/>
    <property type="match status" value="1"/>
</dbReference>
<sequence>MQNFRLKDQIDYIRTTDPNNFLLQFLIIQKSAPTIIFNTCHELETDALNVLSSMFPSLHTLLHQVQVSGKISNICLEWLESKEPRSVIYVNFGSITVMSHEQLFEFAWGLANSNKNFLWIIKYLLLLSLYSQTL</sequence>
<dbReference type="GO" id="GO:0080044">
    <property type="term" value="F:quercetin 7-O-glucosyltransferase activity"/>
    <property type="evidence" value="ECO:0007669"/>
    <property type="project" value="TreeGrafter"/>
</dbReference>
<comment type="caution">
    <text evidence="2">The sequence shown here is derived from an EMBL/GenBank/DDBJ whole genome shotgun (WGS) entry which is preliminary data.</text>
</comment>
<keyword evidence="2" id="KW-0808">Transferase</keyword>
<dbReference type="AlphaFoldDB" id="A0A6A4NS90"/>
<dbReference type="PANTHER" id="PTHR11926:SF1188">
    <property type="entry name" value="FAMILY PROTEIN, PUTATIVE-RELATED"/>
    <property type="match status" value="1"/>
</dbReference>
<dbReference type="Gene3D" id="3.40.50.2000">
    <property type="entry name" value="Glycogen Phosphorylase B"/>
    <property type="match status" value="2"/>
</dbReference>
<comment type="similarity">
    <text evidence="1">Belongs to the UDP-glycosyltransferase family.</text>
</comment>
<dbReference type="PANTHER" id="PTHR11926">
    <property type="entry name" value="GLUCOSYL/GLUCURONOSYL TRANSFERASES"/>
    <property type="match status" value="1"/>
</dbReference>
<dbReference type="GO" id="GO:0080043">
    <property type="term" value="F:quercetin 3-O-glucosyltransferase activity"/>
    <property type="evidence" value="ECO:0007669"/>
    <property type="project" value="TreeGrafter"/>
</dbReference>